<dbReference type="Proteomes" id="UP000253727">
    <property type="component" value="Unassembled WGS sequence"/>
</dbReference>
<evidence type="ECO:0000256" key="6">
    <source>
        <dbReference type="ARBA" id="ARBA00022989"/>
    </source>
</evidence>
<evidence type="ECO:0000256" key="3">
    <source>
        <dbReference type="ARBA" id="ARBA00022617"/>
    </source>
</evidence>
<evidence type="ECO:0000256" key="4">
    <source>
        <dbReference type="ARBA" id="ARBA00022692"/>
    </source>
</evidence>
<keyword evidence="13" id="KW-1185">Reference proteome</keyword>
<organism evidence="12 13">
    <name type="scientific">Alteripontixanthobacter maritimus</name>
    <dbReference type="NCBI Taxonomy" id="2161824"/>
    <lineage>
        <taxon>Bacteria</taxon>
        <taxon>Pseudomonadati</taxon>
        <taxon>Pseudomonadota</taxon>
        <taxon>Alphaproteobacteria</taxon>
        <taxon>Sphingomonadales</taxon>
        <taxon>Erythrobacteraceae</taxon>
        <taxon>Alteripontixanthobacter</taxon>
    </lineage>
</organism>
<evidence type="ECO:0000256" key="5">
    <source>
        <dbReference type="ARBA" id="ARBA00022723"/>
    </source>
</evidence>
<dbReference type="OrthoDB" id="9808471at2"/>
<comment type="caution">
    <text evidence="12">The sequence shown here is derived from an EMBL/GenBank/DDBJ whole genome shotgun (WGS) entry which is preliminary data.</text>
</comment>
<dbReference type="GO" id="GO:0016020">
    <property type="term" value="C:membrane"/>
    <property type="evidence" value="ECO:0007669"/>
    <property type="project" value="UniProtKB-SubCell"/>
</dbReference>
<reference evidence="12 13" key="1">
    <citation type="submission" date="2018-04" db="EMBL/GenBank/DDBJ databases">
        <title>Altererythrobacter sp. HME9302 genome sequencing and assembly.</title>
        <authorList>
            <person name="Kang H."/>
            <person name="Kim H."/>
            <person name="Joh K."/>
        </authorList>
    </citation>
    <scope>NUCLEOTIDE SEQUENCE [LARGE SCALE GENOMIC DNA]</scope>
    <source>
        <strain evidence="12 13">HME9302</strain>
    </source>
</reference>
<comment type="subcellular location">
    <subcellularLocation>
        <location evidence="1">Membrane</location>
    </subcellularLocation>
</comment>
<evidence type="ECO:0000259" key="11">
    <source>
        <dbReference type="PROSITE" id="PS51007"/>
    </source>
</evidence>
<dbReference type="PROSITE" id="PS51007">
    <property type="entry name" value="CYTC"/>
    <property type="match status" value="1"/>
</dbReference>
<dbReference type="PANTHER" id="PTHR10266:SF3">
    <property type="entry name" value="CYTOCHROME C1, HEME PROTEIN, MITOCHONDRIAL"/>
    <property type="match status" value="1"/>
</dbReference>
<keyword evidence="5 9" id="KW-0479">Metal-binding</keyword>
<dbReference type="InterPro" id="IPR009056">
    <property type="entry name" value="Cyt_c-like_dom"/>
</dbReference>
<feature type="domain" description="Cytochrome c" evidence="11">
    <location>
        <begin position="62"/>
        <end position="169"/>
    </location>
</feature>
<comment type="cofactor">
    <cofactor evidence="9">
        <name>heme c</name>
        <dbReference type="ChEBI" id="CHEBI:61717"/>
    </cofactor>
    <text evidence="9">Binds 1 heme c group covalently per subunit.</text>
</comment>
<dbReference type="Gene3D" id="1.20.5.100">
    <property type="entry name" value="Cytochrome c1, transmembrane anchor, C-terminal"/>
    <property type="match status" value="1"/>
</dbReference>
<dbReference type="Pfam" id="PF02167">
    <property type="entry name" value="Cytochrom_C1"/>
    <property type="match status" value="1"/>
</dbReference>
<evidence type="ECO:0000256" key="1">
    <source>
        <dbReference type="ARBA" id="ARBA00004370"/>
    </source>
</evidence>
<sequence length="283" mass="30792">MIRIIAILGGLFFAVAAFWALGVGAYTAMTVETEETVEHEFYVHPKDVSFSSDGPLGTYDRAQLQRGLKVYQEVCAACHGMKFVAFRDLGALGYTEPEVAAIASQFQVPGVDPTTGEPVLRPAVATDYMVGPYPNDIAAAAANNNAIPPDLSLMTKARHDGSAYVYSLLSGYGPIPAELKAAYPDFETPQGLYFNQYFHNLNIAMAPPLTAAGQVTYSDGTDATISQMSKDVTAFMTWSAEPKLEQRRQTGFVFIGFLIFATILAYMSKKQVWAGAKPKKRKD</sequence>
<accession>A0A369Q846</accession>
<keyword evidence="3 9" id="KW-0349">Heme</keyword>
<dbReference type="EMBL" id="QBKA01000002">
    <property type="protein sequence ID" value="RDC61063.1"/>
    <property type="molecule type" value="Genomic_DNA"/>
</dbReference>
<protein>
    <recommendedName>
        <fullName evidence="2">Cytochrome c1</fullName>
    </recommendedName>
</protein>
<feature type="transmembrane region" description="Helical" evidence="10">
    <location>
        <begin position="250"/>
        <end position="267"/>
    </location>
</feature>
<evidence type="ECO:0000256" key="7">
    <source>
        <dbReference type="ARBA" id="ARBA00023004"/>
    </source>
</evidence>
<dbReference type="SUPFAM" id="SSF46626">
    <property type="entry name" value="Cytochrome c"/>
    <property type="match status" value="1"/>
</dbReference>
<keyword evidence="4 10" id="KW-0812">Transmembrane</keyword>
<proteinExistence type="predicted"/>
<feature type="binding site" description="covalent" evidence="9">
    <location>
        <position position="78"/>
    </location>
    <ligand>
        <name>heme c</name>
        <dbReference type="ChEBI" id="CHEBI:61717"/>
    </ligand>
</feature>
<evidence type="ECO:0000256" key="10">
    <source>
        <dbReference type="SAM" id="Phobius"/>
    </source>
</evidence>
<dbReference type="InterPro" id="IPR002326">
    <property type="entry name" value="Cyt_c1"/>
</dbReference>
<feature type="binding site" description="covalent" evidence="9">
    <location>
        <position position="205"/>
    </location>
    <ligand>
        <name>heme c</name>
        <dbReference type="ChEBI" id="CHEBI:61717"/>
    </ligand>
</feature>
<gene>
    <name evidence="12" type="ORF">HME9302_02281</name>
</gene>
<keyword evidence="8 10" id="KW-0472">Membrane</keyword>
<evidence type="ECO:0000313" key="12">
    <source>
        <dbReference type="EMBL" id="RDC61063.1"/>
    </source>
</evidence>
<evidence type="ECO:0000256" key="8">
    <source>
        <dbReference type="ARBA" id="ARBA00023136"/>
    </source>
</evidence>
<evidence type="ECO:0000256" key="9">
    <source>
        <dbReference type="PIRSR" id="PIRSR602326-1"/>
    </source>
</evidence>
<name>A0A369Q846_9SPHN</name>
<dbReference type="InterPro" id="IPR036909">
    <property type="entry name" value="Cyt_c-like_dom_sf"/>
</dbReference>
<evidence type="ECO:0000256" key="2">
    <source>
        <dbReference type="ARBA" id="ARBA00016165"/>
    </source>
</evidence>
<dbReference type="AlphaFoldDB" id="A0A369Q846"/>
<dbReference type="GO" id="GO:0009055">
    <property type="term" value="F:electron transfer activity"/>
    <property type="evidence" value="ECO:0007669"/>
    <property type="project" value="InterPro"/>
</dbReference>
<dbReference type="PRINTS" id="PR00603">
    <property type="entry name" value="CYTOCHROMEC1"/>
</dbReference>
<dbReference type="RefSeq" id="WP_115367093.1">
    <property type="nucleotide sequence ID" value="NZ_QBKA01000002.1"/>
</dbReference>
<feature type="binding site" description="covalent" evidence="9">
    <location>
        <position position="75"/>
    </location>
    <ligand>
        <name>heme c</name>
        <dbReference type="ChEBI" id="CHEBI:61717"/>
    </ligand>
</feature>
<dbReference type="Gene3D" id="1.10.760.10">
    <property type="entry name" value="Cytochrome c-like domain"/>
    <property type="match status" value="1"/>
</dbReference>
<dbReference type="PANTHER" id="PTHR10266">
    <property type="entry name" value="CYTOCHROME C1"/>
    <property type="match status" value="1"/>
</dbReference>
<evidence type="ECO:0000313" key="13">
    <source>
        <dbReference type="Proteomes" id="UP000253727"/>
    </source>
</evidence>
<keyword evidence="6 10" id="KW-1133">Transmembrane helix</keyword>
<feature type="binding site" description="covalent" evidence="9">
    <location>
        <position position="79"/>
    </location>
    <ligand>
        <name>heme c</name>
        <dbReference type="ChEBI" id="CHEBI:61717"/>
    </ligand>
</feature>
<dbReference type="GO" id="GO:0020037">
    <property type="term" value="F:heme binding"/>
    <property type="evidence" value="ECO:0007669"/>
    <property type="project" value="InterPro"/>
</dbReference>
<keyword evidence="7 9" id="KW-0408">Iron</keyword>
<dbReference type="GO" id="GO:0046872">
    <property type="term" value="F:metal ion binding"/>
    <property type="evidence" value="ECO:0007669"/>
    <property type="project" value="UniProtKB-KW"/>
</dbReference>